<dbReference type="KEGG" id="loa:LOAG_08846"/>
<dbReference type="InterPro" id="IPR028275">
    <property type="entry name" value="CLU_N"/>
</dbReference>
<dbReference type="GO" id="GO:0003729">
    <property type="term" value="F:mRNA binding"/>
    <property type="evidence" value="ECO:0007669"/>
    <property type="project" value="TreeGrafter"/>
</dbReference>
<sequence length="419" mass="46738">TLSEDGQENSPHNSASDSGHETSSPDSPLTPVEEGAVSPAVEKTGNDDEALCPSDKCETTFRIRLIAPGAEPFDLQVNSSEMVQELHQVLLEREATCHRTCFSLQLNGISLDHFTELKNVAGLTDGSVLRVVEEPYTTREARIHIRHVRDLIRSLDMSDAVNGTDGASLSYLASMTLGDRKKNADKSLECSPPDYVLPGSKERPLIPLLPVMKDPVLALKSLAISPFNPPPGHRKLKGDVLYLTVDTREGRRYHITCCTKGFYVNATSEAGFRPTPSPSHRAIHHSLLDLLSSISTSFKRAMSLILKKRSEKHIFERLPTPYQVNSWVAPIFEQTEDGIRAEDFTQPHKIGLEDHIPGQIRDWNEELQTTHELPRETLGERLIRERAIFKIHSDFVSAAIKVIVYHILILNISLLIARI</sequence>
<dbReference type="InParanoid" id="A0A1S0TST6"/>
<feature type="compositionally biased region" description="Polar residues" evidence="2">
    <location>
        <begin position="1"/>
        <end position="27"/>
    </location>
</feature>
<dbReference type="Pfam" id="PF13236">
    <property type="entry name" value="CLU"/>
    <property type="match status" value="1"/>
</dbReference>
<keyword evidence="3" id="KW-1133">Transmembrane helix</keyword>
<name>A0A1S0TST6_LOALO</name>
<dbReference type="OMA" id="NAREDNY"/>
<dbReference type="GO" id="GO:0005737">
    <property type="term" value="C:cytoplasm"/>
    <property type="evidence" value="ECO:0007669"/>
    <property type="project" value="TreeGrafter"/>
</dbReference>
<feature type="transmembrane region" description="Helical" evidence="3">
    <location>
        <begin position="395"/>
        <end position="417"/>
    </location>
</feature>
<dbReference type="InterPro" id="IPR025697">
    <property type="entry name" value="CLU_dom"/>
</dbReference>
<keyword evidence="3" id="KW-0472">Membrane</keyword>
<dbReference type="SUPFAM" id="SSF103107">
    <property type="entry name" value="Hypothetical protein c14orf129, hspc210"/>
    <property type="match status" value="1"/>
</dbReference>
<gene>
    <name evidence="5" type="ORF">LOAG_08846</name>
</gene>
<evidence type="ECO:0000256" key="3">
    <source>
        <dbReference type="SAM" id="Phobius"/>
    </source>
</evidence>
<keyword evidence="1" id="KW-0963">Cytoplasm</keyword>
<proteinExistence type="predicted"/>
<organism evidence="5">
    <name type="scientific">Loa loa</name>
    <name type="common">Eye worm</name>
    <name type="synonym">Filaria loa</name>
    <dbReference type="NCBI Taxonomy" id="7209"/>
    <lineage>
        <taxon>Eukaryota</taxon>
        <taxon>Metazoa</taxon>
        <taxon>Ecdysozoa</taxon>
        <taxon>Nematoda</taxon>
        <taxon>Chromadorea</taxon>
        <taxon>Rhabditida</taxon>
        <taxon>Spirurina</taxon>
        <taxon>Spiruromorpha</taxon>
        <taxon>Filarioidea</taxon>
        <taxon>Onchocercidae</taxon>
        <taxon>Loa</taxon>
    </lineage>
</organism>
<dbReference type="Gene3D" id="3.30.2280.10">
    <property type="entry name" value="Hypothetical protein (hspc210)"/>
    <property type="match status" value="1"/>
</dbReference>
<dbReference type="AlphaFoldDB" id="A0A1S0TST6"/>
<feature type="non-terminal residue" evidence="5">
    <location>
        <position position="1"/>
    </location>
</feature>
<dbReference type="InterPro" id="IPR023231">
    <property type="entry name" value="GSKIP_dom_sf"/>
</dbReference>
<evidence type="ECO:0000256" key="2">
    <source>
        <dbReference type="SAM" id="MobiDB-lite"/>
    </source>
</evidence>
<keyword evidence="3" id="KW-0812">Transmembrane</keyword>
<dbReference type="FunFam" id="3.30.2280.10:FF:000002">
    <property type="entry name" value="Clustered mitochondria protein homolog"/>
    <property type="match status" value="1"/>
</dbReference>
<reference evidence="5" key="1">
    <citation type="submission" date="2012-04" db="EMBL/GenBank/DDBJ databases">
        <title>The Genome Sequence of Loa loa.</title>
        <authorList>
            <consortium name="The Broad Institute Genome Sequencing Platform"/>
            <consortium name="Broad Institute Genome Sequencing Center for Infectious Disease"/>
            <person name="Nutman T.B."/>
            <person name="Fink D.L."/>
            <person name="Russ C."/>
            <person name="Young S."/>
            <person name="Zeng Q."/>
            <person name="Gargeya S."/>
            <person name="Alvarado L."/>
            <person name="Berlin A."/>
            <person name="Chapman S.B."/>
            <person name="Chen Z."/>
            <person name="Freedman E."/>
            <person name="Gellesch M."/>
            <person name="Goldberg J."/>
            <person name="Griggs A."/>
            <person name="Gujja S."/>
            <person name="Heilman E.R."/>
            <person name="Heiman D."/>
            <person name="Howarth C."/>
            <person name="Mehta T."/>
            <person name="Neiman D."/>
            <person name="Pearson M."/>
            <person name="Roberts A."/>
            <person name="Saif S."/>
            <person name="Shea T."/>
            <person name="Shenoy N."/>
            <person name="Sisk P."/>
            <person name="Stolte C."/>
            <person name="Sykes S."/>
            <person name="White J."/>
            <person name="Yandava C."/>
            <person name="Haas B."/>
            <person name="Henn M.R."/>
            <person name="Nusbaum C."/>
            <person name="Birren B."/>
        </authorList>
    </citation>
    <scope>NUCLEOTIDE SEQUENCE [LARGE SCALE GENOMIC DNA]</scope>
</reference>
<dbReference type="InterPro" id="IPR027523">
    <property type="entry name" value="CLU_prot"/>
</dbReference>
<dbReference type="Pfam" id="PF15044">
    <property type="entry name" value="CLU_N"/>
    <property type="match status" value="1"/>
</dbReference>
<dbReference type="GeneID" id="9946275"/>
<dbReference type="RefSeq" id="XP_020301993.1">
    <property type="nucleotide sequence ID" value="XM_020447814.1"/>
</dbReference>
<dbReference type="OrthoDB" id="1414216at2759"/>
<dbReference type="PANTHER" id="PTHR12601:SF6">
    <property type="entry name" value="CLUSTERED MITOCHONDRIA PROTEIN HOMOLOG"/>
    <property type="match status" value="1"/>
</dbReference>
<dbReference type="EMBL" id="JH712516">
    <property type="protein sequence ID" value="EFO19647.2"/>
    <property type="molecule type" value="Genomic_DNA"/>
</dbReference>
<dbReference type="GO" id="GO:0048312">
    <property type="term" value="P:intracellular distribution of mitochondria"/>
    <property type="evidence" value="ECO:0007669"/>
    <property type="project" value="TreeGrafter"/>
</dbReference>
<dbReference type="InterPro" id="IPR007967">
    <property type="entry name" value="GSKIP_dom"/>
</dbReference>
<accession>A0A1S0TST6</accession>
<feature type="region of interest" description="Disordered" evidence="2">
    <location>
        <begin position="1"/>
        <end position="52"/>
    </location>
</feature>
<protein>
    <recommendedName>
        <fullName evidence="4">Clu domain-containing protein</fullName>
    </recommendedName>
</protein>
<evidence type="ECO:0000259" key="4">
    <source>
        <dbReference type="PROSITE" id="PS51823"/>
    </source>
</evidence>
<feature type="domain" description="Clu" evidence="4">
    <location>
        <begin position="336"/>
        <end position="419"/>
    </location>
</feature>
<dbReference type="CTD" id="9946275"/>
<dbReference type="PROSITE" id="PS51823">
    <property type="entry name" value="CLU"/>
    <property type="match status" value="1"/>
</dbReference>
<dbReference type="Pfam" id="PF05303">
    <property type="entry name" value="GSKIP_dom"/>
    <property type="match status" value="1"/>
</dbReference>
<evidence type="ECO:0000256" key="1">
    <source>
        <dbReference type="ARBA" id="ARBA00022490"/>
    </source>
</evidence>
<dbReference type="PANTHER" id="PTHR12601">
    <property type="entry name" value="EUKARYOTIC TRANSLATION INITIATION FACTOR 3 SUBUNIT EIF-3"/>
    <property type="match status" value="1"/>
</dbReference>
<evidence type="ECO:0000313" key="5">
    <source>
        <dbReference type="EMBL" id="EFO19647.2"/>
    </source>
</evidence>